<keyword evidence="3" id="KW-1185">Reference proteome</keyword>
<dbReference type="KEGG" id="ncb:C0V82_23400"/>
<dbReference type="InterPro" id="IPR013785">
    <property type="entry name" value="Aldolase_TIM"/>
</dbReference>
<evidence type="ECO:0000313" key="3">
    <source>
        <dbReference type="Proteomes" id="UP000234752"/>
    </source>
</evidence>
<organism evidence="2 3">
    <name type="scientific">Niveispirillum cyanobacteriorum</name>
    <dbReference type="NCBI Taxonomy" id="1612173"/>
    <lineage>
        <taxon>Bacteria</taxon>
        <taxon>Pseudomonadati</taxon>
        <taxon>Pseudomonadota</taxon>
        <taxon>Alphaproteobacteria</taxon>
        <taxon>Rhodospirillales</taxon>
        <taxon>Azospirillaceae</taxon>
        <taxon>Niveispirillum</taxon>
    </lineage>
</organism>
<proteinExistence type="predicted"/>
<dbReference type="Gene3D" id="3.20.20.70">
    <property type="entry name" value="Aldolase class I"/>
    <property type="match status" value="1"/>
</dbReference>
<dbReference type="SUPFAM" id="SSF51569">
    <property type="entry name" value="Aldolase"/>
    <property type="match status" value="1"/>
</dbReference>
<dbReference type="RefSeq" id="WP_102114837.1">
    <property type="nucleotide sequence ID" value="NZ_BMGN01000001.1"/>
</dbReference>
<dbReference type="Proteomes" id="UP000234752">
    <property type="component" value="Plasmid unnamed1"/>
</dbReference>
<dbReference type="AlphaFoldDB" id="A0A2K9NJW4"/>
<protein>
    <recommendedName>
        <fullName evidence="1">Pyruvate carboxyltransferase domain-containing protein</fullName>
    </recommendedName>
</protein>
<dbReference type="OrthoDB" id="9803573at2"/>
<dbReference type="Pfam" id="PF00682">
    <property type="entry name" value="HMGL-like"/>
    <property type="match status" value="1"/>
</dbReference>
<dbReference type="EMBL" id="CP025613">
    <property type="protein sequence ID" value="AUN33321.1"/>
    <property type="molecule type" value="Genomic_DNA"/>
</dbReference>
<geneLocation type="plasmid" evidence="2 3">
    <name>unnamed1</name>
</geneLocation>
<sequence length="253" mass="26081">MSRPTPSPRHIVIQDVTLPALRSRFGHEALSLLARALDGAGVDGIVLPAGDWGLAGLLADDGLRAVLSLPVEDVMAVERARTIGIRAIRVPVGNLELAAPIIAAGHEAGLHVTALPIDGHLHCPGDLARQAQALEGFGASCIHVVDAVGVLDMDGVAARLRAFDRLLSPATERGISASHDVSLAVANALVAVQNGAVRVDAALAGGTNPLAHFITAATRKGWRHGCDPQALTQVAGMLGCGPINPEFVKERAA</sequence>
<gene>
    <name evidence="2" type="ORF">C0V82_23400</name>
</gene>
<feature type="domain" description="Pyruvate carboxyltransferase" evidence="1">
    <location>
        <begin position="102"/>
        <end position="236"/>
    </location>
</feature>
<evidence type="ECO:0000313" key="2">
    <source>
        <dbReference type="EMBL" id="AUN33321.1"/>
    </source>
</evidence>
<evidence type="ECO:0000259" key="1">
    <source>
        <dbReference type="Pfam" id="PF00682"/>
    </source>
</evidence>
<dbReference type="InterPro" id="IPR000891">
    <property type="entry name" value="PYR_CT"/>
</dbReference>
<keyword evidence="2" id="KW-0614">Plasmid</keyword>
<accession>A0A2K9NJW4</accession>
<name>A0A2K9NJW4_9PROT</name>
<dbReference type="GO" id="GO:0003824">
    <property type="term" value="F:catalytic activity"/>
    <property type="evidence" value="ECO:0007669"/>
    <property type="project" value="InterPro"/>
</dbReference>
<reference evidence="2 3" key="1">
    <citation type="submission" date="2017-12" db="EMBL/GenBank/DDBJ databases">
        <title>Genomes of bacteria within cyanobacterial aggregates.</title>
        <authorList>
            <person name="Cai H."/>
        </authorList>
    </citation>
    <scope>NUCLEOTIDE SEQUENCE [LARGE SCALE GENOMIC DNA]</scope>
    <source>
        <strain evidence="2 3">TH16</strain>
        <plasmid evidence="2 3">unnamed1</plasmid>
    </source>
</reference>